<evidence type="ECO:0000256" key="5">
    <source>
        <dbReference type="ARBA" id="ARBA00022833"/>
    </source>
</evidence>
<dbReference type="PANTHER" id="PTHR21666">
    <property type="entry name" value="PEPTIDASE-RELATED"/>
    <property type="match status" value="1"/>
</dbReference>
<dbReference type="PANTHER" id="PTHR21666:SF288">
    <property type="entry name" value="CELL DIVISION PROTEIN YTFB"/>
    <property type="match status" value="1"/>
</dbReference>
<dbReference type="Proteomes" id="UP000027644">
    <property type="component" value="Unassembled WGS sequence"/>
</dbReference>
<dbReference type="Gene3D" id="3.10.450.350">
    <property type="match status" value="2"/>
</dbReference>
<evidence type="ECO:0000313" key="10">
    <source>
        <dbReference type="Proteomes" id="UP000027644"/>
    </source>
</evidence>
<dbReference type="AlphaFoldDB" id="A0A074V6X3"/>
<evidence type="ECO:0000313" key="9">
    <source>
        <dbReference type="EMBL" id="KEQ00931.1"/>
    </source>
</evidence>
<evidence type="ECO:0000256" key="2">
    <source>
        <dbReference type="ARBA" id="ARBA00022670"/>
    </source>
</evidence>
<keyword evidence="5" id="KW-0862">Zinc</keyword>
<dbReference type="InterPro" id="IPR050570">
    <property type="entry name" value="Cell_wall_metabolism_enzyme"/>
</dbReference>
<keyword evidence="2" id="KW-0645">Protease</keyword>
<dbReference type="GO" id="GO:0004222">
    <property type="term" value="F:metalloendopeptidase activity"/>
    <property type="evidence" value="ECO:0007669"/>
    <property type="project" value="TreeGrafter"/>
</dbReference>
<reference evidence="9 10" key="1">
    <citation type="journal article" date="2014" name="PLoS Genet.">
        <title>Hidden diversity in honey bee gut symbionts detected by single-cell genomics.</title>
        <authorList>
            <person name="Engel P."/>
            <person name="Stepanauskas R."/>
            <person name="Moran N."/>
        </authorList>
    </citation>
    <scope>NUCLEOTIDE SEQUENCE [LARGE SCALE GENOMIC DNA]</scope>
    <source>
        <strain evidence="9 10">SCGC AB-598-J21</strain>
    </source>
</reference>
<keyword evidence="6" id="KW-0482">Metalloprotease</keyword>
<gene>
    <name evidence="9" type="ORF">SASC598J21_012900</name>
</gene>
<keyword evidence="3" id="KW-0479">Metal-binding</keyword>
<dbReference type="Pfam" id="PF01551">
    <property type="entry name" value="Peptidase_M23"/>
    <property type="match status" value="1"/>
</dbReference>
<keyword evidence="7" id="KW-0812">Transmembrane</keyword>
<organism evidence="9 10">
    <name type="scientific">Snodgrassella alvi SCGC AB-598-J21</name>
    <dbReference type="NCBI Taxonomy" id="1385367"/>
    <lineage>
        <taxon>Bacteria</taxon>
        <taxon>Pseudomonadati</taxon>
        <taxon>Pseudomonadota</taxon>
        <taxon>Betaproteobacteria</taxon>
        <taxon>Neisseriales</taxon>
        <taxon>Neisseriaceae</taxon>
        <taxon>Snodgrassella</taxon>
    </lineage>
</organism>
<evidence type="ECO:0000256" key="3">
    <source>
        <dbReference type="ARBA" id="ARBA00022723"/>
    </source>
</evidence>
<keyword evidence="7" id="KW-0472">Membrane</keyword>
<sequence length="443" mass="48877">MSLLTQSSALLKQLKQKIAAKPKLWCGIAVAIVLLLIILVVLISGRKHNSDRYQPKHITLKLAPVNIKTQAPVQNFWRDEIVQPGDTINMVLSRFGISADEIQRITSLHIIKNKVQHLQVNQVFSIRTDNNGLLTDIQFFNDDDNGEKNLVALKKTGNNWNADISAVDTETLPTFKAVIVKTSARGALAQAGIPVEIRESLREIFKDKIDINSLQSGDTIRLIYDSLYYRGQELATGDIRAAEFSHNGNIYHAYYYDTGNDGNGQYYDVNGKPLRKGFSSVPVDGARISSPFGTRFHPILQTLRMHSGIDYAVASGTPIHAPSDGTVESFGIKGGYGNAVVLRHNDSMQTLYGHMSAFANLSVGQHVQAGDIIGYVGSTGVSTGPHLHYEVRINGQPVNPTSVALPTRTLNARELADFKKKQHHWDKQLSGFRNLNVTIAQLD</sequence>
<dbReference type="CDD" id="cd12797">
    <property type="entry name" value="M23_peptidase"/>
    <property type="match status" value="1"/>
</dbReference>
<name>A0A074V6X3_9NEIS</name>
<protein>
    <submittedName>
        <fullName evidence="9">Membrane protein related to metalloendopeptidase</fullName>
    </submittedName>
</protein>
<evidence type="ECO:0000256" key="1">
    <source>
        <dbReference type="ARBA" id="ARBA00001947"/>
    </source>
</evidence>
<dbReference type="PROSITE" id="PS51782">
    <property type="entry name" value="LYSM"/>
    <property type="match status" value="1"/>
</dbReference>
<accession>A0A074V6X3</accession>
<keyword evidence="4" id="KW-0378">Hydrolase</keyword>
<feature type="domain" description="LysM" evidence="8">
    <location>
        <begin position="78"/>
        <end position="126"/>
    </location>
</feature>
<dbReference type="Gene3D" id="2.70.70.10">
    <property type="entry name" value="Glucose Permease (Domain IIA)"/>
    <property type="match status" value="1"/>
</dbReference>
<feature type="transmembrane region" description="Helical" evidence="7">
    <location>
        <begin position="24"/>
        <end position="45"/>
    </location>
</feature>
<evidence type="ECO:0000256" key="6">
    <source>
        <dbReference type="ARBA" id="ARBA00023049"/>
    </source>
</evidence>
<dbReference type="InterPro" id="IPR016047">
    <property type="entry name" value="M23ase_b-sheet_dom"/>
</dbReference>
<proteinExistence type="predicted"/>
<evidence type="ECO:0000256" key="4">
    <source>
        <dbReference type="ARBA" id="ARBA00022801"/>
    </source>
</evidence>
<dbReference type="GO" id="GO:0006508">
    <property type="term" value="P:proteolysis"/>
    <property type="evidence" value="ECO:0007669"/>
    <property type="project" value="UniProtKB-KW"/>
</dbReference>
<comment type="caution">
    <text evidence="9">The sequence shown here is derived from an EMBL/GenBank/DDBJ whole genome shotgun (WGS) entry which is preliminary data.</text>
</comment>
<dbReference type="InterPro" id="IPR011055">
    <property type="entry name" value="Dup_hybrid_motif"/>
</dbReference>
<dbReference type="InterPro" id="IPR054512">
    <property type="entry name" value="NMB0315-like_N"/>
</dbReference>
<dbReference type="SUPFAM" id="SSF51261">
    <property type="entry name" value="Duplicated hybrid motif"/>
    <property type="match status" value="1"/>
</dbReference>
<keyword evidence="7" id="KW-1133">Transmembrane helix</keyword>
<dbReference type="Pfam" id="PF22310">
    <property type="entry name" value="NMB0315_dom_I"/>
    <property type="match status" value="1"/>
</dbReference>
<evidence type="ECO:0000256" key="7">
    <source>
        <dbReference type="SAM" id="Phobius"/>
    </source>
</evidence>
<dbReference type="EMBL" id="AVQL01000441">
    <property type="protein sequence ID" value="KEQ00931.1"/>
    <property type="molecule type" value="Genomic_DNA"/>
</dbReference>
<dbReference type="GO" id="GO:0046872">
    <property type="term" value="F:metal ion binding"/>
    <property type="evidence" value="ECO:0007669"/>
    <property type="project" value="UniProtKB-KW"/>
</dbReference>
<evidence type="ECO:0000259" key="8">
    <source>
        <dbReference type="PROSITE" id="PS51782"/>
    </source>
</evidence>
<comment type="cofactor">
    <cofactor evidence="1">
        <name>Zn(2+)</name>
        <dbReference type="ChEBI" id="CHEBI:29105"/>
    </cofactor>
</comment>
<dbReference type="InterPro" id="IPR018392">
    <property type="entry name" value="LysM"/>
</dbReference>